<dbReference type="InterPro" id="IPR023232">
    <property type="entry name" value="Glyco_hydro_2_AS"/>
</dbReference>
<dbReference type="InterPro" id="IPR032312">
    <property type="entry name" value="LacZ_4"/>
</dbReference>
<dbReference type="InterPro" id="IPR014718">
    <property type="entry name" value="GH-type_carb-bd"/>
</dbReference>
<dbReference type="InterPro" id="IPR036156">
    <property type="entry name" value="Beta-gal/glucu_dom_sf"/>
</dbReference>
<keyword evidence="3" id="KW-0378">Hydrolase</keyword>
<dbReference type="EMBL" id="BMFZ01000015">
    <property type="protein sequence ID" value="GGA60678.1"/>
    <property type="molecule type" value="Genomic_DNA"/>
</dbReference>
<dbReference type="InterPro" id="IPR006103">
    <property type="entry name" value="Glyco_hydro_2_cat"/>
</dbReference>
<proteinExistence type="predicted"/>
<dbReference type="Gene3D" id="2.70.98.10">
    <property type="match status" value="1"/>
</dbReference>
<dbReference type="PANTHER" id="PTHR46323:SF2">
    <property type="entry name" value="BETA-GALACTOSIDASE"/>
    <property type="match status" value="1"/>
</dbReference>
<evidence type="ECO:0000256" key="2">
    <source>
        <dbReference type="ARBA" id="ARBA00012756"/>
    </source>
</evidence>
<dbReference type="SUPFAM" id="SSF74650">
    <property type="entry name" value="Galactose mutarotase-like"/>
    <property type="match status" value="1"/>
</dbReference>
<evidence type="ECO:0000259" key="6">
    <source>
        <dbReference type="SMART" id="SM01038"/>
    </source>
</evidence>
<accession>A0ABQ1H7W1</accession>
<reference evidence="8" key="1">
    <citation type="journal article" date="2019" name="Int. J. Syst. Evol. Microbiol.">
        <title>The Global Catalogue of Microorganisms (GCM) 10K type strain sequencing project: providing services to taxonomists for standard genome sequencing and annotation.</title>
        <authorList>
            <consortium name="The Broad Institute Genomics Platform"/>
            <consortium name="The Broad Institute Genome Sequencing Center for Infectious Disease"/>
            <person name="Wu L."/>
            <person name="Ma J."/>
        </authorList>
    </citation>
    <scope>NUCLEOTIDE SEQUENCE [LARGE SCALE GENOMIC DNA]</scope>
    <source>
        <strain evidence="8">CGMCC 1.12806</strain>
    </source>
</reference>
<protein>
    <recommendedName>
        <fullName evidence="2">beta-galactosidase</fullName>
        <ecNumber evidence="2">3.2.1.23</ecNumber>
    </recommendedName>
    <alternativeName>
        <fullName evidence="5">Lactase</fullName>
    </alternativeName>
</protein>
<dbReference type="PRINTS" id="PR00132">
    <property type="entry name" value="GLHYDRLASE2"/>
</dbReference>
<evidence type="ECO:0000256" key="1">
    <source>
        <dbReference type="ARBA" id="ARBA00001412"/>
    </source>
</evidence>
<feature type="domain" description="Beta galactosidase small chain/" evidence="6">
    <location>
        <begin position="313"/>
        <end position="586"/>
    </location>
</feature>
<dbReference type="Gene3D" id="3.20.20.80">
    <property type="entry name" value="Glycosidases"/>
    <property type="match status" value="1"/>
</dbReference>
<keyword evidence="8" id="KW-1185">Reference proteome</keyword>
<evidence type="ECO:0000256" key="4">
    <source>
        <dbReference type="ARBA" id="ARBA00023295"/>
    </source>
</evidence>
<dbReference type="Pfam" id="PF02836">
    <property type="entry name" value="Glyco_hydro_2_C"/>
    <property type="match status" value="1"/>
</dbReference>
<dbReference type="Proteomes" id="UP000627464">
    <property type="component" value="Unassembled WGS sequence"/>
</dbReference>
<dbReference type="InterPro" id="IPR017853">
    <property type="entry name" value="GH"/>
</dbReference>
<organism evidence="7 8">
    <name type="scientific">Hafnia psychrotolerans</name>
    <dbReference type="NCBI Taxonomy" id="1477018"/>
    <lineage>
        <taxon>Bacteria</taxon>
        <taxon>Pseudomonadati</taxon>
        <taxon>Pseudomonadota</taxon>
        <taxon>Gammaproteobacteria</taxon>
        <taxon>Enterobacterales</taxon>
        <taxon>Hafniaceae</taxon>
        <taxon>Hafnia</taxon>
    </lineage>
</organism>
<dbReference type="EC" id="3.2.1.23" evidence="2"/>
<dbReference type="InterPro" id="IPR050347">
    <property type="entry name" value="Bact_Beta-galactosidase"/>
</dbReference>
<comment type="catalytic activity">
    <reaction evidence="1">
        <text>Hydrolysis of terminal non-reducing beta-D-galactose residues in beta-D-galactosides.</text>
        <dbReference type="EC" id="3.2.1.23"/>
    </reaction>
</comment>
<dbReference type="InterPro" id="IPR006101">
    <property type="entry name" value="Glyco_hydro_2"/>
</dbReference>
<dbReference type="InterPro" id="IPR011013">
    <property type="entry name" value="Gal_mutarotase_sf_dom"/>
</dbReference>
<evidence type="ECO:0000313" key="8">
    <source>
        <dbReference type="Proteomes" id="UP000627464"/>
    </source>
</evidence>
<dbReference type="InterPro" id="IPR013783">
    <property type="entry name" value="Ig-like_fold"/>
</dbReference>
<keyword evidence="4" id="KW-0326">Glycosidase</keyword>
<dbReference type="SUPFAM" id="SSF51445">
    <property type="entry name" value="(Trans)glycosidases"/>
    <property type="match status" value="1"/>
</dbReference>
<evidence type="ECO:0000313" key="7">
    <source>
        <dbReference type="EMBL" id="GGA60678.1"/>
    </source>
</evidence>
<dbReference type="SUPFAM" id="SSF49303">
    <property type="entry name" value="beta-Galactosidase/glucuronidase domain"/>
    <property type="match status" value="1"/>
</dbReference>
<comment type="caution">
    <text evidence="7">The sequence shown here is derived from an EMBL/GenBank/DDBJ whole genome shotgun (WGS) entry which is preliminary data.</text>
</comment>
<name>A0ABQ1H7W1_9GAMM</name>
<evidence type="ECO:0000256" key="5">
    <source>
        <dbReference type="ARBA" id="ARBA00032230"/>
    </source>
</evidence>
<dbReference type="PROSITE" id="PS00608">
    <property type="entry name" value="GLYCOSYL_HYDROL_F2_2"/>
    <property type="match status" value="1"/>
</dbReference>
<evidence type="ECO:0000256" key="3">
    <source>
        <dbReference type="ARBA" id="ARBA00022801"/>
    </source>
</evidence>
<dbReference type="Pfam" id="PF16353">
    <property type="entry name" value="LacZ_4"/>
    <property type="match status" value="1"/>
</dbReference>
<dbReference type="PANTHER" id="PTHR46323">
    <property type="entry name" value="BETA-GALACTOSIDASE"/>
    <property type="match status" value="1"/>
</dbReference>
<sequence length="588" mass="66862">MVDEANIETHGMQPMNRLSDDPVWFNAFSERVTRMVQRDRNHPCIIIWSLGNESGHGANHDAMYRWIKSVDPTRPVQYEGGGANSAATDIICPMYSRVEQDQPFPAVPKWSIKKWISMPDEMRPLILCEYAHAMGNSFGGFDQYWKAFRQFPRLQGGFVWDWVDQSLLRTGEGGERYMSLFEAQRAQQFFQFSLVSTAPLTLHIQSEYLFRHSDNEQLVWRIERDGDVIAQGEVALKIAPNGTQTLELGQIPQAQGDLWLNVAVHQPQATAWSEAGHRSAWDQWQLPQALSLPVPKKVTADAPVLDIQGDKIFVAHGKQRWQFSQQTGLLEQWFDGKTPRLLSALRDQFVRAPVDNDIGVSEVTRIDPNAWVERWKAAGMYQLESRTLSVMADQLQDRVVIVARHAFLAGDETRVLSSKVYRIDNQGELHIDVDVRVASNVPSPGRIGMTCQLADTAENASWLGLGPHENYPDRRLAAQHGRWTLPLAALYTPYVFPTESGLRGGTRELDYAGWQLRGNFHFGLSRYSLQQLMDTRHRHLLREEPGTWLNIDGFHMGVGGDDSWSPSVSPDFLLTAGHYHYAFTWKRV</sequence>
<gene>
    <name evidence="7" type="ORF">GCM10011328_40150</name>
</gene>
<dbReference type="SMART" id="SM01038">
    <property type="entry name" value="Bgal_small_N"/>
    <property type="match status" value="1"/>
</dbReference>
<dbReference type="InterPro" id="IPR004199">
    <property type="entry name" value="B-gal_small/dom_5"/>
</dbReference>
<dbReference type="Pfam" id="PF02929">
    <property type="entry name" value="Bgal_small_N"/>
    <property type="match status" value="1"/>
</dbReference>
<dbReference type="Gene3D" id="2.60.40.10">
    <property type="entry name" value="Immunoglobulins"/>
    <property type="match status" value="1"/>
</dbReference>